<gene>
    <name evidence="1" type="ORF">BV22DRAFT_981440</name>
</gene>
<organism evidence="1 2">
    <name type="scientific">Leucogyrophana mollusca</name>
    <dbReference type="NCBI Taxonomy" id="85980"/>
    <lineage>
        <taxon>Eukaryota</taxon>
        <taxon>Fungi</taxon>
        <taxon>Dikarya</taxon>
        <taxon>Basidiomycota</taxon>
        <taxon>Agaricomycotina</taxon>
        <taxon>Agaricomycetes</taxon>
        <taxon>Agaricomycetidae</taxon>
        <taxon>Boletales</taxon>
        <taxon>Boletales incertae sedis</taxon>
        <taxon>Leucogyrophana</taxon>
    </lineage>
</organism>
<comment type="caution">
    <text evidence="1">The sequence shown here is derived from an EMBL/GenBank/DDBJ whole genome shotgun (WGS) entry which is preliminary data.</text>
</comment>
<protein>
    <submittedName>
        <fullName evidence="1">Uncharacterized protein</fullName>
    </submittedName>
</protein>
<evidence type="ECO:0000313" key="2">
    <source>
        <dbReference type="Proteomes" id="UP000790709"/>
    </source>
</evidence>
<proteinExistence type="predicted"/>
<evidence type="ECO:0000313" key="1">
    <source>
        <dbReference type="EMBL" id="KAH7922143.1"/>
    </source>
</evidence>
<keyword evidence="2" id="KW-1185">Reference proteome</keyword>
<feature type="non-terminal residue" evidence="1">
    <location>
        <position position="1"/>
    </location>
</feature>
<feature type="non-terminal residue" evidence="1">
    <location>
        <position position="125"/>
    </location>
</feature>
<accession>A0ACB8BA93</accession>
<name>A0ACB8BA93_9AGAM</name>
<reference evidence="1" key="1">
    <citation type="journal article" date="2021" name="New Phytol.">
        <title>Evolutionary innovations through gain and loss of genes in the ectomycorrhizal Boletales.</title>
        <authorList>
            <person name="Wu G."/>
            <person name="Miyauchi S."/>
            <person name="Morin E."/>
            <person name="Kuo A."/>
            <person name="Drula E."/>
            <person name="Varga T."/>
            <person name="Kohler A."/>
            <person name="Feng B."/>
            <person name="Cao Y."/>
            <person name="Lipzen A."/>
            <person name="Daum C."/>
            <person name="Hundley H."/>
            <person name="Pangilinan J."/>
            <person name="Johnson J."/>
            <person name="Barry K."/>
            <person name="LaButti K."/>
            <person name="Ng V."/>
            <person name="Ahrendt S."/>
            <person name="Min B."/>
            <person name="Choi I.G."/>
            <person name="Park H."/>
            <person name="Plett J.M."/>
            <person name="Magnuson J."/>
            <person name="Spatafora J.W."/>
            <person name="Nagy L.G."/>
            <person name="Henrissat B."/>
            <person name="Grigoriev I.V."/>
            <person name="Yang Z.L."/>
            <person name="Xu J."/>
            <person name="Martin F.M."/>
        </authorList>
    </citation>
    <scope>NUCLEOTIDE SEQUENCE</scope>
    <source>
        <strain evidence="1">KUC20120723A-06</strain>
    </source>
</reference>
<dbReference type="Proteomes" id="UP000790709">
    <property type="component" value="Unassembled WGS sequence"/>
</dbReference>
<sequence>HPLLIGLANIHMNMCVKLLSNSFLLTALFPIAKFLHPNSRMYGVLRDHLVHQCLNIVLQPLKIAVSIGIMMADPVGHSRYCFLPLTVYIVNTPEVCMLSCVRGKTSHITMAMYKDFGDPFCHQPR</sequence>
<dbReference type="EMBL" id="MU266496">
    <property type="protein sequence ID" value="KAH7922143.1"/>
    <property type="molecule type" value="Genomic_DNA"/>
</dbReference>